<dbReference type="PANTHER" id="PTHR10380">
    <property type="entry name" value="CUTICLE PROTEIN"/>
    <property type="match status" value="1"/>
</dbReference>
<name>A0A8J2RP64_9CRUS</name>
<dbReference type="AlphaFoldDB" id="A0A8J2RP64"/>
<dbReference type="GO" id="GO:0008010">
    <property type="term" value="F:structural constituent of chitin-based larval cuticle"/>
    <property type="evidence" value="ECO:0007669"/>
    <property type="project" value="TreeGrafter"/>
</dbReference>
<dbReference type="PANTHER" id="PTHR10380:SF196">
    <property type="entry name" value="CUTICULAR PROTEIN 72EA"/>
    <property type="match status" value="1"/>
</dbReference>
<comment type="caution">
    <text evidence="3">The sequence shown here is derived from an EMBL/GenBank/DDBJ whole genome shotgun (WGS) entry which is preliminary data.</text>
</comment>
<proteinExistence type="predicted"/>
<keyword evidence="1 2" id="KW-0193">Cuticle</keyword>
<accession>A0A8J2RP64</accession>
<dbReference type="InterPro" id="IPR031311">
    <property type="entry name" value="CHIT_BIND_RR_consensus"/>
</dbReference>
<keyword evidence="4" id="KW-1185">Reference proteome</keyword>
<evidence type="ECO:0000313" key="4">
    <source>
        <dbReference type="Proteomes" id="UP000789390"/>
    </source>
</evidence>
<evidence type="ECO:0000313" key="3">
    <source>
        <dbReference type="EMBL" id="CAH0100144.1"/>
    </source>
</evidence>
<evidence type="ECO:0000256" key="2">
    <source>
        <dbReference type="PROSITE-ProRule" id="PRU00497"/>
    </source>
</evidence>
<dbReference type="InterPro" id="IPR000618">
    <property type="entry name" value="Insect_cuticle"/>
</dbReference>
<dbReference type="PROSITE" id="PS51155">
    <property type="entry name" value="CHIT_BIND_RR_2"/>
    <property type="match status" value="1"/>
</dbReference>
<organism evidence="3 4">
    <name type="scientific">Daphnia galeata</name>
    <dbReference type="NCBI Taxonomy" id="27404"/>
    <lineage>
        <taxon>Eukaryota</taxon>
        <taxon>Metazoa</taxon>
        <taxon>Ecdysozoa</taxon>
        <taxon>Arthropoda</taxon>
        <taxon>Crustacea</taxon>
        <taxon>Branchiopoda</taxon>
        <taxon>Diplostraca</taxon>
        <taxon>Cladocera</taxon>
        <taxon>Anomopoda</taxon>
        <taxon>Daphniidae</taxon>
        <taxon>Daphnia</taxon>
    </lineage>
</organism>
<dbReference type="OrthoDB" id="6377716at2759"/>
<dbReference type="Proteomes" id="UP000789390">
    <property type="component" value="Unassembled WGS sequence"/>
</dbReference>
<reference evidence="3" key="1">
    <citation type="submission" date="2021-11" db="EMBL/GenBank/DDBJ databases">
        <authorList>
            <person name="Schell T."/>
        </authorList>
    </citation>
    <scope>NUCLEOTIDE SEQUENCE</scope>
    <source>
        <strain evidence="3">M5</strain>
    </source>
</reference>
<dbReference type="PROSITE" id="PS00233">
    <property type="entry name" value="CHIT_BIND_RR_1"/>
    <property type="match status" value="1"/>
</dbReference>
<protein>
    <recommendedName>
        <fullName evidence="5">Cuticular protein</fullName>
    </recommendedName>
</protein>
<gene>
    <name evidence="3" type="ORF">DGAL_LOCUS2319</name>
</gene>
<dbReference type="InterPro" id="IPR050468">
    <property type="entry name" value="Cuticle_Struct_Prot"/>
</dbReference>
<sequence>MNALSKRLGCEQGRLTIREGARYSTTVRVWSRPRKGHGKSLLTYLTALITFIKELNRSPPSASTQSTSSFLTRTTMESTIAWLLVLTVAAQAQFYGGYYGGYYPYAGVPATTAYTGVPAVPAAYPAAYGYPSFSATQYHAQDELGQASFGYAHPGQAATNLRDGLGNQIGSYAYINPEGKEVRVSYTADSRGFRVLSNDLPVAPVANLVAPVQVQDTPEVAQAKADHMAAVAAAKTAAVPAAPVRAKRQSGAAHPFPAHVGVGQIGGAHPGPAHVGADQIGGAHPGPAHVGPNQRGGAHPCPAFVAC</sequence>
<dbReference type="EMBL" id="CAKKLH010000032">
    <property type="protein sequence ID" value="CAH0100144.1"/>
    <property type="molecule type" value="Genomic_DNA"/>
</dbReference>
<evidence type="ECO:0008006" key="5">
    <source>
        <dbReference type="Google" id="ProtNLM"/>
    </source>
</evidence>
<dbReference type="Pfam" id="PF00379">
    <property type="entry name" value="Chitin_bind_4"/>
    <property type="match status" value="1"/>
</dbReference>
<evidence type="ECO:0000256" key="1">
    <source>
        <dbReference type="ARBA" id="ARBA00022460"/>
    </source>
</evidence>
<dbReference type="GO" id="GO:0062129">
    <property type="term" value="C:chitin-based extracellular matrix"/>
    <property type="evidence" value="ECO:0007669"/>
    <property type="project" value="TreeGrafter"/>
</dbReference>